<dbReference type="GeneID" id="24258060"/>
<accession>A0A068SP02</accession>
<dbReference type="InterPro" id="IPR009899">
    <property type="entry name" value="ArdA"/>
</dbReference>
<dbReference type="RefSeq" id="WP_051909259.1">
    <property type="nucleotide sequence ID" value="NZ_HG938353.1"/>
</dbReference>
<dbReference type="Proteomes" id="UP000028181">
    <property type="component" value="Chromosome I"/>
</dbReference>
<gene>
    <name evidence="1" type="primary">ardA</name>
    <name evidence="1" type="ORF">RG540_CH14040</name>
</gene>
<reference evidence="2" key="1">
    <citation type="journal article" date="2014" name="BMC Genomics">
        <title>Genome sequencing of two Neorhizobium galegae strains reveals a noeT gene responsible for the unusual acetylation of the nodulation factors.</title>
        <authorList>
            <person name="Osterman J."/>
            <person name="Marsh J."/>
            <person name="Laine P.K."/>
            <person name="Zeng Z."/>
            <person name="Alatalo E."/>
            <person name="Sullivan J.T."/>
            <person name="Young J.P."/>
            <person name="Thomas-Oates J."/>
            <person name="Paulin L."/>
            <person name="Lindstrom K."/>
        </authorList>
    </citation>
    <scope>NUCLEOTIDE SEQUENCE [LARGE SCALE GENOMIC DNA]</scope>
    <source>
        <strain evidence="2">HAMBI 540</strain>
    </source>
</reference>
<evidence type="ECO:0000313" key="1">
    <source>
        <dbReference type="EMBL" id="CDN47584.1"/>
    </source>
</evidence>
<dbReference type="Gene3D" id="6.20.20.10">
    <property type="match status" value="1"/>
</dbReference>
<name>A0A068SP02_NEOGA</name>
<dbReference type="Gene3D" id="1.10.10.1190">
    <property type="entry name" value="Antirestriction protein ArdA, domain 3"/>
    <property type="match status" value="1"/>
</dbReference>
<dbReference type="Gene3D" id="3.10.20.480">
    <property type="entry name" value="Antirestriction protein ArdA, domain 1"/>
    <property type="match status" value="1"/>
</dbReference>
<dbReference type="InterPro" id="IPR041893">
    <property type="entry name" value="ArdA_dom3"/>
</dbReference>
<dbReference type="PATRIC" id="fig|1028800.3.peg.1418"/>
<proteinExistence type="predicted"/>
<evidence type="ECO:0000313" key="2">
    <source>
        <dbReference type="Proteomes" id="UP000028181"/>
    </source>
</evidence>
<dbReference type="eggNOG" id="COG4734">
    <property type="taxonomic scope" value="Bacteria"/>
</dbReference>
<organism evidence="1 2">
    <name type="scientific">Neorhizobium galegae bv. orientalis str. HAMBI 540</name>
    <dbReference type="NCBI Taxonomy" id="1028800"/>
    <lineage>
        <taxon>Bacteria</taxon>
        <taxon>Pseudomonadati</taxon>
        <taxon>Pseudomonadota</taxon>
        <taxon>Alphaproteobacteria</taxon>
        <taxon>Hyphomicrobiales</taxon>
        <taxon>Rhizobiaceae</taxon>
        <taxon>Rhizobium/Agrobacterium group</taxon>
        <taxon>Neorhizobium</taxon>
    </lineage>
</organism>
<dbReference type="OrthoDB" id="944647at2"/>
<dbReference type="Pfam" id="PF07275">
    <property type="entry name" value="ArdA"/>
    <property type="match status" value="1"/>
</dbReference>
<dbReference type="InterPro" id="IPR041895">
    <property type="entry name" value="ArdA_dom1"/>
</dbReference>
<dbReference type="EMBL" id="HG938353">
    <property type="protein sequence ID" value="CDN47584.1"/>
    <property type="molecule type" value="Genomic_DNA"/>
</dbReference>
<dbReference type="AlphaFoldDB" id="A0A068SP02"/>
<sequence length="208" mass="23169">MRLYVACLASYNNGVLHGRWIDASSDVDEMQEEIAAMLRESRFPNVSVKCPHCEGTGKVTFHNSETGAIREDTCFECAGAGKVASAEEWAIHDSEGLPRCFGEYPGLEKIAAFVELAEEFDHLDAEDVATIVDHFGGLEYAETEMRDHFAGVYDSFRSYADEIADEALAGLDPESIAVRYFDYESYARDLKHDMTIVEISTGLALFWP</sequence>
<dbReference type="KEGG" id="ngg:RG540_CH14040"/>
<dbReference type="HOGENOM" id="CLU_083536_1_0_5"/>
<protein>
    <submittedName>
        <fullName evidence="1">Antirestriction protein ArdA</fullName>
    </submittedName>
</protein>
<keyword evidence="2" id="KW-1185">Reference proteome</keyword>